<dbReference type="OrthoDB" id="2431938at2759"/>
<dbReference type="AlphaFoldDB" id="A0A6A6E7A6"/>
<keyword evidence="1" id="KW-0472">Membrane</keyword>
<feature type="transmembrane region" description="Helical" evidence="1">
    <location>
        <begin position="291"/>
        <end position="308"/>
    </location>
</feature>
<feature type="transmembrane region" description="Helical" evidence="1">
    <location>
        <begin position="124"/>
        <end position="149"/>
    </location>
</feature>
<evidence type="ECO:0000313" key="3">
    <source>
        <dbReference type="Proteomes" id="UP000800200"/>
    </source>
</evidence>
<feature type="transmembrane region" description="Helical" evidence="1">
    <location>
        <begin position="240"/>
        <end position="258"/>
    </location>
</feature>
<feature type="transmembrane region" description="Helical" evidence="1">
    <location>
        <begin position="169"/>
        <end position="188"/>
    </location>
</feature>
<dbReference type="Proteomes" id="UP000800200">
    <property type="component" value="Unassembled WGS sequence"/>
</dbReference>
<sequence>MAGPMTSKLHRALPASVFLVLSASCFLLMDIPAMVYDYPSPSATGFISWSNKKVPILQEFHWISSLDKVFRDVTVGFAPSSFGYDDVSRWQMLNFMQDIGVLYLVWLCESTRAGNRWSVVYFPAIFNTIAQLGGGGVIIPLYYFLFIVFCPPTRVQTLADRRITLGDALLWMLLTVLFHTLPGMAIYFAPDFETQHYWTWFWQLYPVRMSIVYFLVEGVSKILPIPRPRIVLRYSTTIRLILFPMIAISTGVWIYTLLNCPYSLKTIFCPAPLIEDTWLLRMRRILQFDELFVYGSSMVWLGFLMMDAKKAGLVSGSGIAGFLVMAVGLTGIVGPGATFGVMWLWREGYLVDEEKDGEGLKRS</sequence>
<reference evidence="2" key="1">
    <citation type="journal article" date="2020" name="Stud. Mycol.">
        <title>101 Dothideomycetes genomes: a test case for predicting lifestyles and emergence of pathogens.</title>
        <authorList>
            <person name="Haridas S."/>
            <person name="Albert R."/>
            <person name="Binder M."/>
            <person name="Bloem J."/>
            <person name="Labutti K."/>
            <person name="Salamov A."/>
            <person name="Andreopoulos B."/>
            <person name="Baker S."/>
            <person name="Barry K."/>
            <person name="Bills G."/>
            <person name="Bluhm B."/>
            <person name="Cannon C."/>
            <person name="Castanera R."/>
            <person name="Culley D."/>
            <person name="Daum C."/>
            <person name="Ezra D."/>
            <person name="Gonzalez J."/>
            <person name="Henrissat B."/>
            <person name="Kuo A."/>
            <person name="Liang C."/>
            <person name="Lipzen A."/>
            <person name="Lutzoni F."/>
            <person name="Magnuson J."/>
            <person name="Mondo S."/>
            <person name="Nolan M."/>
            <person name="Ohm R."/>
            <person name="Pangilinan J."/>
            <person name="Park H.-J."/>
            <person name="Ramirez L."/>
            <person name="Alfaro M."/>
            <person name="Sun H."/>
            <person name="Tritt A."/>
            <person name="Yoshinaga Y."/>
            <person name="Zwiers L.-H."/>
            <person name="Turgeon B."/>
            <person name="Goodwin S."/>
            <person name="Spatafora J."/>
            <person name="Crous P."/>
            <person name="Grigoriev I."/>
        </authorList>
    </citation>
    <scope>NUCLEOTIDE SEQUENCE</scope>
    <source>
        <strain evidence="2">CBS 207.26</strain>
    </source>
</reference>
<feature type="transmembrane region" description="Helical" evidence="1">
    <location>
        <begin position="320"/>
        <end position="345"/>
    </location>
</feature>
<keyword evidence="3" id="KW-1185">Reference proteome</keyword>
<evidence type="ECO:0000313" key="2">
    <source>
        <dbReference type="EMBL" id="KAF2186050.1"/>
    </source>
</evidence>
<feature type="transmembrane region" description="Helical" evidence="1">
    <location>
        <begin position="12"/>
        <end position="36"/>
    </location>
</feature>
<keyword evidence="1" id="KW-1133">Transmembrane helix</keyword>
<name>A0A6A6E7A6_9PEZI</name>
<dbReference type="EMBL" id="ML994631">
    <property type="protein sequence ID" value="KAF2186050.1"/>
    <property type="molecule type" value="Genomic_DNA"/>
</dbReference>
<protein>
    <submittedName>
        <fullName evidence="2">Uncharacterized protein</fullName>
    </submittedName>
</protein>
<accession>A0A6A6E7A6</accession>
<organism evidence="2 3">
    <name type="scientific">Zopfia rhizophila CBS 207.26</name>
    <dbReference type="NCBI Taxonomy" id="1314779"/>
    <lineage>
        <taxon>Eukaryota</taxon>
        <taxon>Fungi</taxon>
        <taxon>Dikarya</taxon>
        <taxon>Ascomycota</taxon>
        <taxon>Pezizomycotina</taxon>
        <taxon>Dothideomycetes</taxon>
        <taxon>Dothideomycetes incertae sedis</taxon>
        <taxon>Zopfiaceae</taxon>
        <taxon>Zopfia</taxon>
    </lineage>
</organism>
<proteinExistence type="predicted"/>
<evidence type="ECO:0000256" key="1">
    <source>
        <dbReference type="SAM" id="Phobius"/>
    </source>
</evidence>
<keyword evidence="1" id="KW-0812">Transmembrane</keyword>
<gene>
    <name evidence="2" type="ORF">K469DRAFT_664532</name>
</gene>